<protein>
    <recommendedName>
        <fullName evidence="5">AAA family ATPase</fullName>
    </recommendedName>
</protein>
<reference evidence="3 4" key="1">
    <citation type="journal article" date="2016" name="Nat. Commun.">
        <title>Thousands of microbial genomes shed light on interconnected biogeochemical processes in an aquifer system.</title>
        <authorList>
            <person name="Anantharaman K."/>
            <person name="Brown C.T."/>
            <person name="Hug L.A."/>
            <person name="Sharon I."/>
            <person name="Castelle C.J."/>
            <person name="Probst A.J."/>
            <person name="Thomas B.C."/>
            <person name="Singh A."/>
            <person name="Wilkins M.J."/>
            <person name="Karaoz U."/>
            <person name="Brodie E.L."/>
            <person name="Williams K.H."/>
            <person name="Hubbard S.S."/>
            <person name="Banfield J.F."/>
        </authorList>
    </citation>
    <scope>NUCLEOTIDE SEQUENCE [LARGE SCALE GENOMIC DNA]</scope>
</reference>
<dbReference type="Pfam" id="PF13173">
    <property type="entry name" value="AAA_14"/>
    <property type="match status" value="1"/>
</dbReference>
<name>A0A1F7FAE6_UNCRA</name>
<dbReference type="PANTHER" id="PTHR33295">
    <property type="entry name" value="ATPASE"/>
    <property type="match status" value="1"/>
</dbReference>
<feature type="domain" description="DUF4143" evidence="2">
    <location>
        <begin position="207"/>
        <end position="355"/>
    </location>
</feature>
<comment type="caution">
    <text evidence="3">The sequence shown here is derived from an EMBL/GenBank/DDBJ whole genome shotgun (WGS) entry which is preliminary data.</text>
</comment>
<dbReference type="EMBL" id="MFYX01000084">
    <property type="protein sequence ID" value="OGK03654.1"/>
    <property type="molecule type" value="Genomic_DNA"/>
</dbReference>
<accession>A0A1F7FAE6</accession>
<dbReference type="AlphaFoldDB" id="A0A1F7FAE6"/>
<evidence type="ECO:0000313" key="4">
    <source>
        <dbReference type="Proteomes" id="UP000179243"/>
    </source>
</evidence>
<dbReference type="SUPFAM" id="SSF52540">
    <property type="entry name" value="P-loop containing nucleoside triphosphate hydrolases"/>
    <property type="match status" value="1"/>
</dbReference>
<evidence type="ECO:0000259" key="1">
    <source>
        <dbReference type="Pfam" id="PF13173"/>
    </source>
</evidence>
<dbReference type="Proteomes" id="UP000179243">
    <property type="component" value="Unassembled WGS sequence"/>
</dbReference>
<dbReference type="InterPro" id="IPR025420">
    <property type="entry name" value="DUF4143"/>
</dbReference>
<gene>
    <name evidence="3" type="ORF">A2519_02695</name>
</gene>
<dbReference type="Pfam" id="PF13635">
    <property type="entry name" value="DUF4143"/>
    <property type="match status" value="1"/>
</dbReference>
<dbReference type="PANTHER" id="PTHR33295:SF8">
    <property type="entry name" value="AAA+ ATPASE DOMAIN-CONTAINING PROTEIN"/>
    <property type="match status" value="1"/>
</dbReference>
<evidence type="ECO:0008006" key="5">
    <source>
        <dbReference type="Google" id="ProtNLM"/>
    </source>
</evidence>
<sequence>MMLRKILTQQKAEFAERTAESYIPRKIVINADENDLIKVVLGPRRAGKSFLAMHLIKVIGSFGYVNFDDEFLSGLTDTQTLMDVVDEVWGSPTNLLFDEIQNIDKWELFLNRLQRQGRKLVVTGSNAHLLGSELATHLTGRHLPFVLMPFSFPEYVSFKQPGAGIGDAKMAGLLFSYLKEGGFPEPLFKAVDRRFYLSTLLDSIIYKDIVRRFKLRAHTGIQAAARYLLSNAGSEYSHARVAEVSGCRSVKTAEKYIGYLEQAFLVFSLSRFSWKVREQVRANRKIYCIDNGLIASGGFAVGAEAGRLAENLVAIVLNKKQLQKEIELFFWKSRDNHEVDFLVKKGNVVHQLIQVCWDVSDPHTQKREIRALLSAAGELKCENMLILTDKPEGTEKHTWFGKSGEIKFQPLSKWLFEQENSGSGADA</sequence>
<dbReference type="InterPro" id="IPR041682">
    <property type="entry name" value="AAA_14"/>
</dbReference>
<proteinExistence type="predicted"/>
<evidence type="ECO:0000313" key="3">
    <source>
        <dbReference type="EMBL" id="OGK03654.1"/>
    </source>
</evidence>
<organism evidence="3 4">
    <name type="scientific">Candidatus Raymondbacteria bacterium RIFOXYD12_FULL_49_13</name>
    <dbReference type="NCBI Taxonomy" id="1817890"/>
    <lineage>
        <taxon>Bacteria</taxon>
        <taxon>Raymondiibacteriota</taxon>
    </lineage>
</organism>
<dbReference type="InterPro" id="IPR027417">
    <property type="entry name" value="P-loop_NTPase"/>
</dbReference>
<feature type="domain" description="AAA" evidence="1">
    <location>
        <begin position="36"/>
        <end position="155"/>
    </location>
</feature>
<evidence type="ECO:0000259" key="2">
    <source>
        <dbReference type="Pfam" id="PF13635"/>
    </source>
</evidence>